<keyword evidence="2" id="KW-1185">Reference proteome</keyword>
<evidence type="ECO:0000313" key="1">
    <source>
        <dbReference type="EMBL" id="KAH8021859.1"/>
    </source>
</evidence>
<dbReference type="VEuPathDB" id="VectorBase:LOC119174687"/>
<gene>
    <name evidence="1" type="ORF">HPB51_018708</name>
</gene>
<proteinExistence type="predicted"/>
<organism evidence="1 2">
    <name type="scientific">Rhipicephalus microplus</name>
    <name type="common">Cattle tick</name>
    <name type="synonym">Boophilus microplus</name>
    <dbReference type="NCBI Taxonomy" id="6941"/>
    <lineage>
        <taxon>Eukaryota</taxon>
        <taxon>Metazoa</taxon>
        <taxon>Ecdysozoa</taxon>
        <taxon>Arthropoda</taxon>
        <taxon>Chelicerata</taxon>
        <taxon>Arachnida</taxon>
        <taxon>Acari</taxon>
        <taxon>Parasitiformes</taxon>
        <taxon>Ixodida</taxon>
        <taxon>Ixodoidea</taxon>
        <taxon>Ixodidae</taxon>
        <taxon>Rhipicephalinae</taxon>
        <taxon>Rhipicephalus</taxon>
        <taxon>Boophilus</taxon>
    </lineage>
</organism>
<name>A0A9J6DIR7_RHIMP</name>
<dbReference type="Proteomes" id="UP000821866">
    <property type="component" value="Chromosome 7"/>
</dbReference>
<dbReference type="Gene3D" id="3.40.50.2300">
    <property type="match status" value="1"/>
</dbReference>
<evidence type="ECO:0000313" key="2">
    <source>
        <dbReference type="Proteomes" id="UP000821866"/>
    </source>
</evidence>
<accession>A0A9J6DIR7</accession>
<reference evidence="1" key="1">
    <citation type="journal article" date="2020" name="Cell">
        <title>Large-Scale Comparative Analyses of Tick Genomes Elucidate Their Genetic Diversity and Vector Capacities.</title>
        <authorList>
            <consortium name="Tick Genome and Microbiome Consortium (TIGMIC)"/>
            <person name="Jia N."/>
            <person name="Wang J."/>
            <person name="Shi W."/>
            <person name="Du L."/>
            <person name="Sun Y."/>
            <person name="Zhan W."/>
            <person name="Jiang J.F."/>
            <person name="Wang Q."/>
            <person name="Zhang B."/>
            <person name="Ji P."/>
            <person name="Bell-Sakyi L."/>
            <person name="Cui X.M."/>
            <person name="Yuan T.T."/>
            <person name="Jiang B.G."/>
            <person name="Yang W.F."/>
            <person name="Lam T.T."/>
            <person name="Chang Q.C."/>
            <person name="Ding S.J."/>
            <person name="Wang X.J."/>
            <person name="Zhu J.G."/>
            <person name="Ruan X.D."/>
            <person name="Zhao L."/>
            <person name="Wei J.T."/>
            <person name="Ye R.Z."/>
            <person name="Que T.C."/>
            <person name="Du C.H."/>
            <person name="Zhou Y.H."/>
            <person name="Cheng J.X."/>
            <person name="Dai P.F."/>
            <person name="Guo W.B."/>
            <person name="Han X.H."/>
            <person name="Huang E.J."/>
            <person name="Li L.F."/>
            <person name="Wei W."/>
            <person name="Gao Y.C."/>
            <person name="Liu J.Z."/>
            <person name="Shao H.Z."/>
            <person name="Wang X."/>
            <person name="Wang C.C."/>
            <person name="Yang T.C."/>
            <person name="Huo Q.B."/>
            <person name="Li W."/>
            <person name="Chen H.Y."/>
            <person name="Chen S.E."/>
            <person name="Zhou L.G."/>
            <person name="Ni X.B."/>
            <person name="Tian J.H."/>
            <person name="Sheng Y."/>
            <person name="Liu T."/>
            <person name="Pan Y.S."/>
            <person name="Xia L.Y."/>
            <person name="Li J."/>
            <person name="Zhao F."/>
            <person name="Cao W.C."/>
        </authorList>
    </citation>
    <scope>NUCLEOTIDE SEQUENCE</scope>
    <source>
        <strain evidence="1">Rmic-2018</strain>
    </source>
</reference>
<dbReference type="EMBL" id="JABSTU010000009">
    <property type="protein sequence ID" value="KAH8021859.1"/>
    <property type="molecule type" value="Genomic_DNA"/>
</dbReference>
<protein>
    <submittedName>
        <fullName evidence="1">Uncharacterized protein</fullName>
    </submittedName>
</protein>
<comment type="caution">
    <text evidence="1">The sequence shown here is derived from an EMBL/GenBank/DDBJ whole genome shotgun (WGS) entry which is preliminary data.</text>
</comment>
<dbReference type="AlphaFoldDB" id="A0A9J6DIR7"/>
<reference evidence="1" key="2">
    <citation type="submission" date="2021-09" db="EMBL/GenBank/DDBJ databases">
        <authorList>
            <person name="Jia N."/>
            <person name="Wang J."/>
            <person name="Shi W."/>
            <person name="Du L."/>
            <person name="Sun Y."/>
            <person name="Zhan W."/>
            <person name="Jiang J."/>
            <person name="Wang Q."/>
            <person name="Zhang B."/>
            <person name="Ji P."/>
            <person name="Sakyi L.B."/>
            <person name="Cui X."/>
            <person name="Yuan T."/>
            <person name="Jiang B."/>
            <person name="Yang W."/>
            <person name="Lam T.T.-Y."/>
            <person name="Chang Q."/>
            <person name="Ding S."/>
            <person name="Wang X."/>
            <person name="Zhu J."/>
            <person name="Ruan X."/>
            <person name="Zhao L."/>
            <person name="Wei J."/>
            <person name="Que T."/>
            <person name="Du C."/>
            <person name="Cheng J."/>
            <person name="Dai P."/>
            <person name="Han X."/>
            <person name="Huang E."/>
            <person name="Gao Y."/>
            <person name="Liu J."/>
            <person name="Shao H."/>
            <person name="Ye R."/>
            <person name="Li L."/>
            <person name="Wei W."/>
            <person name="Wang X."/>
            <person name="Wang C."/>
            <person name="Huo Q."/>
            <person name="Li W."/>
            <person name="Guo W."/>
            <person name="Chen H."/>
            <person name="Chen S."/>
            <person name="Zhou L."/>
            <person name="Zhou L."/>
            <person name="Ni X."/>
            <person name="Tian J."/>
            <person name="Zhou Y."/>
            <person name="Sheng Y."/>
            <person name="Liu T."/>
            <person name="Pan Y."/>
            <person name="Xia L."/>
            <person name="Li J."/>
            <person name="Zhao F."/>
            <person name="Cao W."/>
        </authorList>
    </citation>
    <scope>NUCLEOTIDE SEQUENCE</scope>
    <source>
        <strain evidence="1">Rmic-2018</strain>
        <tissue evidence="1">Larvae</tissue>
    </source>
</reference>
<sequence>MRRGRGPKASGRTPLRQPWEAIDAYRGEEYSLSLSAKQMGENGAPATDAIPYRSHAAASIIHPSLLYLVHLVSLLLLNPFPGVFRLNRRTTTVEASTVPGTFDFVEDVVCSIELDPMDKQCWRCVDVYAPVCRYRGPEFTTVGALFTDDQRSSAMELAFKYAVIRINKDRNLLPNITLNFDIQHIPKGNSFRAAKMELIDERTRRRHNNVHRRDERMVVQEDPSDFCNGEKCARFCDTRSISACHRVFAMRTDYGTLRESRSGRDVQACIGAGSRCGEAVR</sequence>